<dbReference type="Proteomes" id="UP001247307">
    <property type="component" value="Unassembled WGS sequence"/>
</dbReference>
<evidence type="ECO:0000313" key="10">
    <source>
        <dbReference type="EMBL" id="MDR6892467.1"/>
    </source>
</evidence>
<evidence type="ECO:0000259" key="9">
    <source>
        <dbReference type="PROSITE" id="PS50893"/>
    </source>
</evidence>
<keyword evidence="3" id="KW-0813">Transport</keyword>
<evidence type="ECO:0000256" key="3">
    <source>
        <dbReference type="ARBA" id="ARBA00022448"/>
    </source>
</evidence>
<dbReference type="SUPFAM" id="SSF52540">
    <property type="entry name" value="P-loop containing nucleoside triphosphate hydrolases"/>
    <property type="match status" value="2"/>
</dbReference>
<keyword evidence="11" id="KW-1185">Reference proteome</keyword>
<dbReference type="PROSITE" id="PS00211">
    <property type="entry name" value="ABC_TRANSPORTER_1"/>
    <property type="match status" value="2"/>
</dbReference>
<dbReference type="PANTHER" id="PTHR43297">
    <property type="entry name" value="OLIGOPEPTIDE TRANSPORT ATP-BINDING PROTEIN APPD"/>
    <property type="match status" value="1"/>
</dbReference>
<keyword evidence="6 10" id="KW-0067">ATP-binding</keyword>
<dbReference type="GO" id="GO:0016887">
    <property type="term" value="F:ATP hydrolysis activity"/>
    <property type="evidence" value="ECO:0007669"/>
    <property type="project" value="InterPro"/>
</dbReference>
<keyword evidence="4" id="KW-1003">Cell membrane</keyword>
<feature type="domain" description="ABC transporter" evidence="9">
    <location>
        <begin position="57"/>
        <end position="305"/>
    </location>
</feature>
<dbReference type="InterPro" id="IPR013563">
    <property type="entry name" value="Oligopep_ABC_C"/>
</dbReference>
<organism evidence="10 11">
    <name type="scientific">Falsarthrobacter nasiphocae</name>
    <dbReference type="NCBI Taxonomy" id="189863"/>
    <lineage>
        <taxon>Bacteria</taxon>
        <taxon>Bacillati</taxon>
        <taxon>Actinomycetota</taxon>
        <taxon>Actinomycetes</taxon>
        <taxon>Micrococcales</taxon>
        <taxon>Micrococcaceae</taxon>
        <taxon>Falsarthrobacter</taxon>
    </lineage>
</organism>
<evidence type="ECO:0000256" key="7">
    <source>
        <dbReference type="ARBA" id="ARBA00023136"/>
    </source>
</evidence>
<comment type="caution">
    <text evidence="10">The sequence shown here is derived from an EMBL/GenBank/DDBJ whole genome shotgun (WGS) entry which is preliminary data.</text>
</comment>
<dbReference type="GO" id="GO:0005886">
    <property type="term" value="C:plasma membrane"/>
    <property type="evidence" value="ECO:0007669"/>
    <property type="project" value="UniProtKB-SubCell"/>
</dbReference>
<protein>
    <submittedName>
        <fullName evidence="10">Peptide/nickel transport system ATP-binding protein</fullName>
    </submittedName>
</protein>
<dbReference type="NCBIfam" id="NF007739">
    <property type="entry name" value="PRK10419.1"/>
    <property type="match status" value="2"/>
</dbReference>
<dbReference type="PANTHER" id="PTHR43297:SF2">
    <property type="entry name" value="DIPEPTIDE TRANSPORT ATP-BINDING PROTEIN DPPD"/>
    <property type="match status" value="1"/>
</dbReference>
<sequence>MSHALPNPASSDRGAQPAPVPASSAVEPAARARSGANTSPARAADRAARNGEPILSVRDLNVRFSTENGTVHAVRGISFDLRRGQVLGIVGESGSGKSVTSLAIMGLLSSNADVEGSIKLNGTELVGLSDKQMSKHRGKDVAMVFQDPLSSLTPVLTIGQQLMDAIGIHHRTWTKERRRERAVELLTLVGIPSPKERLKAFPHEFSGGMRQRVMIAIAIANEPKVLICDEPTTALDVTIQAQILEVLKKAQHETGAAMIMITHDLGVVAGYTDDVVVMYAGKPIETGSVDDIFYEPRMPYTMGLLASVPRVDRAGEKALVPIHGAPPNLLTPPVGCSFAPRCPMAQDACRAAEPELATVAEGHRAACLRSAELAGVNAYDVFTAPEIPASPLDATPREHRPTVLELRNVKKHFPLTKGALVKKVIGTVKAVDGLTLDIREGECLSIVGESGSGKTTTLLEVMEFTNKGEGEILINGKSNQDKTNLTGATNRAIRSDIQMVFQDPSGALDPRFTVYEVLAEPLQQFGYPKDKIEPRIRELMRTVGLQPDHVNRFPAQFSGGQRQRIGIARALASNPKLVVLDEPVSALDVSVQAGVINLLATLRAELGLSYLLVAHDLSVVRHISDRVAVMYLGKIVEIGTAAEVFDNPRHPYTQALLSAIPIPDPRVERERERIILTGDLPTPLDAPTGCNFSSRCPVYRMLPPEKQEHCRSTTPPLEPAGARPGSESGGDGSHSLACFYPASAEELAHSHQ</sequence>
<dbReference type="InterPro" id="IPR003593">
    <property type="entry name" value="AAA+_ATPase"/>
</dbReference>
<comment type="similarity">
    <text evidence="2">Belongs to the ABC transporter superfamily.</text>
</comment>
<feature type="region of interest" description="Disordered" evidence="8">
    <location>
        <begin position="1"/>
        <end position="50"/>
    </location>
</feature>
<dbReference type="InterPro" id="IPR050388">
    <property type="entry name" value="ABC_Ni/Peptide_Import"/>
</dbReference>
<proteinExistence type="inferred from homology"/>
<feature type="domain" description="ABC transporter" evidence="9">
    <location>
        <begin position="404"/>
        <end position="657"/>
    </location>
</feature>
<dbReference type="NCBIfam" id="NF008453">
    <property type="entry name" value="PRK11308.1"/>
    <property type="match status" value="2"/>
</dbReference>
<dbReference type="Pfam" id="PF00005">
    <property type="entry name" value="ABC_tran"/>
    <property type="match status" value="2"/>
</dbReference>
<dbReference type="InterPro" id="IPR027417">
    <property type="entry name" value="P-loop_NTPase"/>
</dbReference>
<dbReference type="FunFam" id="3.40.50.300:FF:000016">
    <property type="entry name" value="Oligopeptide ABC transporter ATP-binding component"/>
    <property type="match status" value="2"/>
</dbReference>
<gene>
    <name evidence="10" type="ORF">J2S35_001407</name>
</gene>
<dbReference type="Pfam" id="PF08352">
    <property type="entry name" value="oligo_HPY"/>
    <property type="match status" value="2"/>
</dbReference>
<feature type="region of interest" description="Disordered" evidence="8">
    <location>
        <begin position="707"/>
        <end position="737"/>
    </location>
</feature>
<reference evidence="10" key="1">
    <citation type="submission" date="2023-07" db="EMBL/GenBank/DDBJ databases">
        <title>Sequencing the genomes of 1000 actinobacteria strains.</title>
        <authorList>
            <person name="Klenk H.-P."/>
        </authorList>
    </citation>
    <scope>NUCLEOTIDE SEQUENCE</scope>
    <source>
        <strain evidence="10">DSM 13988</strain>
    </source>
</reference>
<comment type="subcellular location">
    <subcellularLocation>
        <location evidence="1">Cell membrane</location>
        <topology evidence="1">Peripheral membrane protein</topology>
    </subcellularLocation>
</comment>
<dbReference type="PROSITE" id="PS50893">
    <property type="entry name" value="ABC_TRANSPORTER_2"/>
    <property type="match status" value="2"/>
</dbReference>
<dbReference type="CDD" id="cd03257">
    <property type="entry name" value="ABC_NikE_OppD_transporters"/>
    <property type="match status" value="2"/>
</dbReference>
<dbReference type="GO" id="GO:0015833">
    <property type="term" value="P:peptide transport"/>
    <property type="evidence" value="ECO:0007669"/>
    <property type="project" value="InterPro"/>
</dbReference>
<dbReference type="RefSeq" id="WP_309851518.1">
    <property type="nucleotide sequence ID" value="NZ_JAVDUI010000001.1"/>
</dbReference>
<dbReference type="InterPro" id="IPR017871">
    <property type="entry name" value="ABC_transporter-like_CS"/>
</dbReference>
<dbReference type="SMART" id="SM00382">
    <property type="entry name" value="AAA"/>
    <property type="match status" value="2"/>
</dbReference>
<evidence type="ECO:0000313" key="11">
    <source>
        <dbReference type="Proteomes" id="UP001247307"/>
    </source>
</evidence>
<evidence type="ECO:0000256" key="6">
    <source>
        <dbReference type="ARBA" id="ARBA00022840"/>
    </source>
</evidence>
<name>A0AAE3YHM7_9MICC</name>
<feature type="compositionally biased region" description="Low complexity" evidence="8">
    <location>
        <begin position="15"/>
        <end position="34"/>
    </location>
</feature>
<dbReference type="NCBIfam" id="TIGR01727">
    <property type="entry name" value="oligo_HPY"/>
    <property type="match status" value="2"/>
</dbReference>
<dbReference type="GO" id="GO:0005524">
    <property type="term" value="F:ATP binding"/>
    <property type="evidence" value="ECO:0007669"/>
    <property type="project" value="UniProtKB-KW"/>
</dbReference>
<keyword evidence="5" id="KW-0547">Nucleotide-binding</keyword>
<evidence type="ECO:0000256" key="8">
    <source>
        <dbReference type="SAM" id="MobiDB-lite"/>
    </source>
</evidence>
<dbReference type="EMBL" id="JAVDUI010000001">
    <property type="protein sequence ID" value="MDR6892467.1"/>
    <property type="molecule type" value="Genomic_DNA"/>
</dbReference>
<evidence type="ECO:0000256" key="5">
    <source>
        <dbReference type="ARBA" id="ARBA00022741"/>
    </source>
</evidence>
<dbReference type="InterPro" id="IPR003439">
    <property type="entry name" value="ABC_transporter-like_ATP-bd"/>
</dbReference>
<evidence type="ECO:0000256" key="2">
    <source>
        <dbReference type="ARBA" id="ARBA00005417"/>
    </source>
</evidence>
<accession>A0AAE3YHM7</accession>
<evidence type="ECO:0000256" key="4">
    <source>
        <dbReference type="ARBA" id="ARBA00022475"/>
    </source>
</evidence>
<evidence type="ECO:0000256" key="1">
    <source>
        <dbReference type="ARBA" id="ARBA00004202"/>
    </source>
</evidence>
<keyword evidence="7" id="KW-0472">Membrane</keyword>
<dbReference type="AlphaFoldDB" id="A0AAE3YHM7"/>
<dbReference type="Gene3D" id="3.40.50.300">
    <property type="entry name" value="P-loop containing nucleotide triphosphate hydrolases"/>
    <property type="match status" value="2"/>
</dbReference>